<organism evidence="2 3">
    <name type="scientific">Petrimonas mucosa</name>
    <dbReference type="NCBI Taxonomy" id="1642646"/>
    <lineage>
        <taxon>Bacteria</taxon>
        <taxon>Pseudomonadati</taxon>
        <taxon>Bacteroidota</taxon>
        <taxon>Bacteroidia</taxon>
        <taxon>Bacteroidales</taxon>
        <taxon>Dysgonomonadaceae</taxon>
        <taxon>Petrimonas</taxon>
    </lineage>
</organism>
<dbReference type="SUPFAM" id="SSF53756">
    <property type="entry name" value="UDP-Glycosyltransferase/glycogen phosphorylase"/>
    <property type="match status" value="1"/>
</dbReference>
<dbReference type="Gene3D" id="3.40.50.2000">
    <property type="entry name" value="Glycogen Phosphorylase B"/>
    <property type="match status" value="2"/>
</dbReference>
<dbReference type="CDD" id="cd03820">
    <property type="entry name" value="GT4_AmsD-like"/>
    <property type="match status" value="1"/>
</dbReference>
<accession>A0A1G4GAH6</accession>
<protein>
    <submittedName>
        <fullName evidence="2">Amylovoran biosynthesis glycosyltransferase AmsD</fullName>
        <ecNumber evidence="2">2.4.-.-</ecNumber>
    </submittedName>
</protein>
<keyword evidence="2" id="KW-0808">Transferase</keyword>
<dbReference type="Pfam" id="PF00534">
    <property type="entry name" value="Glycos_transf_1"/>
    <property type="match status" value="1"/>
</dbReference>
<dbReference type="AlphaFoldDB" id="A0A1G4GAH6"/>
<gene>
    <name evidence="2" type="primary">amsD</name>
    <name evidence="2" type="ORF">ING2E5A_2754</name>
</gene>
<keyword evidence="2" id="KW-0328">Glycosyltransferase</keyword>
<evidence type="ECO:0000259" key="1">
    <source>
        <dbReference type="Pfam" id="PF00534"/>
    </source>
</evidence>
<keyword evidence="3" id="KW-1185">Reference proteome</keyword>
<feature type="domain" description="Glycosyl transferase family 1" evidence="1">
    <location>
        <begin position="204"/>
        <end position="359"/>
    </location>
</feature>
<evidence type="ECO:0000313" key="2">
    <source>
        <dbReference type="EMBL" id="SCM59549.1"/>
    </source>
</evidence>
<dbReference type="STRING" id="1642646.ING2E5A_2754"/>
<dbReference type="InterPro" id="IPR001296">
    <property type="entry name" value="Glyco_trans_1"/>
</dbReference>
<dbReference type="RefSeq" id="WP_071137823.1">
    <property type="nucleotide sequence ID" value="NZ_LT608328.1"/>
</dbReference>
<dbReference type="KEGG" id="pmuc:ING2E5A_2754"/>
<reference evidence="2 3" key="1">
    <citation type="submission" date="2016-08" db="EMBL/GenBank/DDBJ databases">
        <authorList>
            <person name="Seilhamer J.J."/>
        </authorList>
    </citation>
    <scope>NUCLEOTIDE SEQUENCE [LARGE SCALE GENOMIC DNA]</scope>
    <source>
        <strain evidence="2">ING2-E5A</strain>
    </source>
</reference>
<dbReference type="Proteomes" id="UP000178485">
    <property type="component" value="Chromosome i"/>
</dbReference>
<sequence length="389" mass="45026">MKIKIAYCMPSLYWAGGMERVISFKANYLAEQLGYEVYIIITDGKGQKPFYELSPKISIINLNIDYDQLHGKPFHEKLTLYIYKQRLFKKRLSGCLKKIKPDITISTLRREINFINSIKDGSIKVGEIHVNRNNYRGFQHERIPGYAKRILQKLWMNQFISKIKQLGCFVVLTYEDKAKWKEIEESKMEVIHNPLPFYPSEVSTGNNKKVIAVGRYTYQKGFDLLIQAWDIVQKEHEDWKLDIYGEGDRSSLQRQVESLNLQGSCFLHPPCARIDQKYTESSIFAFSSRYEGFGMVLVEAMACGVPPVSFACPTGPRDIITDGIDGLLVENGNIQMLADKITYLIENEELRKQMGGNARVNVRRFSKEVIMTKWDDLFNKLLNDREMNP</sequence>
<dbReference type="EMBL" id="LT608328">
    <property type="protein sequence ID" value="SCM59549.1"/>
    <property type="molecule type" value="Genomic_DNA"/>
</dbReference>
<dbReference type="PANTHER" id="PTHR12526">
    <property type="entry name" value="GLYCOSYLTRANSFERASE"/>
    <property type="match status" value="1"/>
</dbReference>
<dbReference type="PANTHER" id="PTHR12526:SF630">
    <property type="entry name" value="GLYCOSYLTRANSFERASE"/>
    <property type="match status" value="1"/>
</dbReference>
<proteinExistence type="predicted"/>
<name>A0A1G4GAH6_9BACT</name>
<evidence type="ECO:0000313" key="3">
    <source>
        <dbReference type="Proteomes" id="UP000178485"/>
    </source>
</evidence>
<dbReference type="GO" id="GO:0016757">
    <property type="term" value="F:glycosyltransferase activity"/>
    <property type="evidence" value="ECO:0007669"/>
    <property type="project" value="UniProtKB-KW"/>
</dbReference>
<dbReference type="EC" id="2.4.-.-" evidence="2"/>